<dbReference type="InterPro" id="IPR056596">
    <property type="entry name" value="FLAD1_M"/>
</dbReference>
<keyword evidence="3" id="KW-1185">Reference proteome</keyword>
<reference evidence="3" key="1">
    <citation type="journal article" date="2019" name="Int. J. Syst. Evol. Microbiol.">
        <title>The Global Catalogue of Microorganisms (GCM) 10K type strain sequencing project: providing services to taxonomists for standard genome sequencing and annotation.</title>
        <authorList>
            <consortium name="The Broad Institute Genomics Platform"/>
            <consortium name="The Broad Institute Genome Sequencing Center for Infectious Disease"/>
            <person name="Wu L."/>
            <person name="Ma J."/>
        </authorList>
    </citation>
    <scope>NUCLEOTIDE SEQUENCE [LARGE SCALE GENOMIC DNA]</scope>
    <source>
        <strain evidence="3">CCUG 62981</strain>
    </source>
</reference>
<sequence>MDRATPSVSIGSYPWFEELAGGGLSRGVAVVLRSADGAALAKAEQTLKSQLPAQP</sequence>
<comment type="caution">
    <text evidence="2">The sequence shown here is derived from an EMBL/GenBank/DDBJ whole genome shotgun (WGS) entry which is preliminary data.</text>
</comment>
<dbReference type="RefSeq" id="WP_382436403.1">
    <property type="nucleotide sequence ID" value="NZ_JBHSGQ010000002.1"/>
</dbReference>
<evidence type="ECO:0000259" key="1">
    <source>
        <dbReference type="Pfam" id="PF24102"/>
    </source>
</evidence>
<proteinExistence type="predicted"/>
<dbReference type="Pfam" id="PF24102">
    <property type="entry name" value="FLAD1_M"/>
    <property type="match status" value="1"/>
</dbReference>
<gene>
    <name evidence="2" type="ORF">ACFPB0_05835</name>
</gene>
<dbReference type="EMBL" id="JBHSGQ010000002">
    <property type="protein sequence ID" value="MFC4724806.1"/>
    <property type="molecule type" value="Genomic_DNA"/>
</dbReference>
<organism evidence="2 3">
    <name type="scientific">Glycocaulis abyssi</name>
    <dbReference type="NCBI Taxonomy" id="1433403"/>
    <lineage>
        <taxon>Bacteria</taxon>
        <taxon>Pseudomonadati</taxon>
        <taxon>Pseudomonadota</taxon>
        <taxon>Alphaproteobacteria</taxon>
        <taxon>Maricaulales</taxon>
        <taxon>Maricaulaceae</taxon>
        <taxon>Glycocaulis</taxon>
    </lineage>
</organism>
<protein>
    <recommendedName>
        <fullName evidence="1">FAD synthase middle domain-containing protein</fullName>
    </recommendedName>
</protein>
<dbReference type="Proteomes" id="UP001596024">
    <property type="component" value="Unassembled WGS sequence"/>
</dbReference>
<evidence type="ECO:0000313" key="2">
    <source>
        <dbReference type="EMBL" id="MFC4724806.1"/>
    </source>
</evidence>
<feature type="domain" description="FAD synthase middle" evidence="1">
    <location>
        <begin position="4"/>
        <end position="54"/>
    </location>
</feature>
<accession>A0ABV9NA94</accession>
<evidence type="ECO:0000313" key="3">
    <source>
        <dbReference type="Proteomes" id="UP001596024"/>
    </source>
</evidence>
<name>A0ABV9NA94_9PROT</name>